<gene>
    <name evidence="4" type="ORF">SAMN05421856_105251</name>
</gene>
<evidence type="ECO:0000313" key="4">
    <source>
        <dbReference type="EMBL" id="SEM68145.1"/>
    </source>
</evidence>
<keyword evidence="1 2" id="KW-0732">Signal</keyword>
<dbReference type="SUPFAM" id="SSF50998">
    <property type="entry name" value="Quinoprotein alcohol dehydrogenase-like"/>
    <property type="match status" value="1"/>
</dbReference>
<dbReference type="PANTHER" id="PTHR42754">
    <property type="entry name" value="ENDOGLUCANASE"/>
    <property type="match status" value="1"/>
</dbReference>
<protein>
    <submittedName>
        <fullName evidence="4">Por secretion system C-terminal sorting domain-containing protein</fullName>
    </submittedName>
</protein>
<dbReference type="InterPro" id="IPR026444">
    <property type="entry name" value="Secre_tail"/>
</dbReference>
<sequence length="586" mass="64436">MKRLYFSALTLCTFLSVSAQEVIWQKDIQSSTQDFLSQITTTIDQQYLITGSSIRAGSGMMEAGSKSQMPDANSQKQNNGYDFHLIKLNQQGEEVWEKYFSGQNHDFLSATVNTQEGGFLLAGTSFSGKGFDKKEDSKGGSDIWLIRINEFGDELWQKTIGGASDEEARAVIQTTDMGFFVAGNVAFGSAQATGQSTDQRSLRLSKGTAGYGSKDVLVVRLDKNGKQLSQLVLGGKGLDEVEKMIPTKDGGALLGVYSRSSAVTMNDKQSMMNDDSQNTNSNSGINHQLSIINHAKASGNYGEGDYWIIKLSKDGKVEWEKNFGGKGDDHLRTLALTSTGYLIGGESRSERSGNKTVGIEEGTDLWLISLDERGEEIWQKSYNFKNRDVLMGMSVISGKMEDGSGKSKGILLGGYTQAEGRIESDDETFWMLYLDQNGNEQWRKHVKGESKKKEERLSDIKLNRDGSIVLAGTSAEELGKENWKIVKLGDKQIDQLIEKQDIKIYPNPVSDYAYVEINMDAGSGMLGDGKTEAEITVYDMGGRQLQSVKTKNKVTKINTQALVQGAYLVSVKTNENKTASAKIIKK</sequence>
<feature type="signal peptide" evidence="2">
    <location>
        <begin position="1"/>
        <end position="19"/>
    </location>
</feature>
<dbReference type="Pfam" id="PF18962">
    <property type="entry name" value="Por_Secre_tail"/>
    <property type="match status" value="1"/>
</dbReference>
<dbReference type="STRING" id="295069.SAMN05421856_105251"/>
<dbReference type="InterPro" id="IPR011047">
    <property type="entry name" value="Quinoprotein_ADH-like_sf"/>
</dbReference>
<organism evidence="4 5">
    <name type="scientific">Chryseobacterium taichungense</name>
    <dbReference type="NCBI Taxonomy" id="295069"/>
    <lineage>
        <taxon>Bacteria</taxon>
        <taxon>Pseudomonadati</taxon>
        <taxon>Bacteroidota</taxon>
        <taxon>Flavobacteriia</taxon>
        <taxon>Flavobacteriales</taxon>
        <taxon>Weeksellaceae</taxon>
        <taxon>Chryseobacterium group</taxon>
        <taxon>Chryseobacterium</taxon>
    </lineage>
</organism>
<name>A0A1H8ABI4_9FLAO</name>
<accession>A0A1H8ABI4</accession>
<evidence type="ECO:0000259" key="3">
    <source>
        <dbReference type="Pfam" id="PF18962"/>
    </source>
</evidence>
<evidence type="ECO:0000256" key="2">
    <source>
        <dbReference type="SAM" id="SignalP"/>
    </source>
</evidence>
<keyword evidence="5" id="KW-1185">Reference proteome</keyword>
<dbReference type="AlphaFoldDB" id="A0A1H8ABI4"/>
<evidence type="ECO:0000256" key="1">
    <source>
        <dbReference type="ARBA" id="ARBA00022729"/>
    </source>
</evidence>
<feature type="domain" description="Secretion system C-terminal sorting" evidence="3">
    <location>
        <begin position="504"/>
        <end position="584"/>
    </location>
</feature>
<proteinExistence type="predicted"/>
<feature type="chain" id="PRO_5011766165" evidence="2">
    <location>
        <begin position="20"/>
        <end position="586"/>
    </location>
</feature>
<dbReference type="EMBL" id="FOBV01000005">
    <property type="protein sequence ID" value="SEM68145.1"/>
    <property type="molecule type" value="Genomic_DNA"/>
</dbReference>
<evidence type="ECO:0000313" key="5">
    <source>
        <dbReference type="Proteomes" id="UP000199450"/>
    </source>
</evidence>
<dbReference type="RefSeq" id="WP_090000348.1">
    <property type="nucleotide sequence ID" value="NZ_FOBV01000005.1"/>
</dbReference>
<dbReference type="NCBIfam" id="TIGR04183">
    <property type="entry name" value="Por_Secre_tail"/>
    <property type="match status" value="1"/>
</dbReference>
<dbReference type="Proteomes" id="UP000199450">
    <property type="component" value="Unassembled WGS sequence"/>
</dbReference>
<dbReference type="OrthoDB" id="9811934at2"/>
<reference evidence="5" key="1">
    <citation type="submission" date="2016-10" db="EMBL/GenBank/DDBJ databases">
        <authorList>
            <person name="Varghese N."/>
            <person name="Submissions S."/>
        </authorList>
    </citation>
    <scope>NUCLEOTIDE SEQUENCE [LARGE SCALE GENOMIC DNA]</scope>
    <source>
        <strain evidence="5">DSM 17453</strain>
    </source>
</reference>
<dbReference type="PANTHER" id="PTHR42754:SF1">
    <property type="entry name" value="LIPOPROTEIN"/>
    <property type="match status" value="1"/>
</dbReference>